<keyword evidence="3" id="KW-1185">Reference proteome</keyword>
<reference evidence="2" key="2">
    <citation type="submission" date="2020-10" db="EMBL/GenBank/DDBJ databases">
        <title>Mucilaginibacter sp. nov., isolated from soil.</title>
        <authorList>
            <person name="Jeon C.O."/>
        </authorList>
    </citation>
    <scope>NUCLEOTIDE SEQUENCE</scope>
    <source>
        <strain evidence="2">R11</strain>
    </source>
</reference>
<organism evidence="2 3">
    <name type="scientific">Mucilaginibacter agri</name>
    <dbReference type="NCBI Taxonomy" id="2695265"/>
    <lineage>
        <taxon>Bacteria</taxon>
        <taxon>Pseudomonadati</taxon>
        <taxon>Bacteroidota</taxon>
        <taxon>Sphingobacteriia</taxon>
        <taxon>Sphingobacteriales</taxon>
        <taxon>Sphingobacteriaceae</taxon>
        <taxon>Mucilaginibacter</taxon>
    </lineage>
</organism>
<evidence type="ECO:0000256" key="1">
    <source>
        <dbReference type="SAM" id="Phobius"/>
    </source>
</evidence>
<dbReference type="AlphaFoldDB" id="A0A965ZH08"/>
<gene>
    <name evidence="2" type="ORF">GSY63_16200</name>
</gene>
<evidence type="ECO:0000313" key="3">
    <source>
        <dbReference type="Proteomes" id="UP000638732"/>
    </source>
</evidence>
<evidence type="ECO:0000313" key="2">
    <source>
        <dbReference type="EMBL" id="NCD70908.1"/>
    </source>
</evidence>
<dbReference type="RefSeq" id="WP_166586853.1">
    <property type="nucleotide sequence ID" value="NZ_WWEO01000043.1"/>
</dbReference>
<protein>
    <submittedName>
        <fullName evidence="2">Uncharacterized protein</fullName>
    </submittedName>
</protein>
<name>A0A965ZH08_9SPHI</name>
<keyword evidence="1" id="KW-1133">Transmembrane helix</keyword>
<reference evidence="2" key="1">
    <citation type="submission" date="2020-01" db="EMBL/GenBank/DDBJ databases">
        <authorList>
            <person name="Seo Y.L."/>
        </authorList>
    </citation>
    <scope>NUCLEOTIDE SEQUENCE</scope>
    <source>
        <strain evidence="2">R11</strain>
    </source>
</reference>
<feature type="transmembrane region" description="Helical" evidence="1">
    <location>
        <begin position="121"/>
        <end position="140"/>
    </location>
</feature>
<feature type="transmembrane region" description="Helical" evidence="1">
    <location>
        <begin position="92"/>
        <end position="109"/>
    </location>
</feature>
<feature type="transmembrane region" description="Helical" evidence="1">
    <location>
        <begin position="71"/>
        <end position="87"/>
    </location>
</feature>
<accession>A0A965ZH08</accession>
<feature type="transmembrane region" description="Helical" evidence="1">
    <location>
        <begin position="37"/>
        <end position="59"/>
    </location>
</feature>
<dbReference type="Proteomes" id="UP000638732">
    <property type="component" value="Unassembled WGS sequence"/>
</dbReference>
<sequence>MKPNTKTSSKNISGAQRPIDVYFTLYNQQYPSVREKLILAIILLALYFGLMGLIWIIPFPHPNWMGSYKDYFSWASFYIAGMVYYWYKQSPILSYFLLIILFAFSYGASQLAEMGALVGPPVWTICGPIVIAALITFYMVTKKRNGVPFINSMLRMPVWLVGFLGKKLGVKF</sequence>
<comment type="caution">
    <text evidence="2">The sequence shown here is derived from an EMBL/GenBank/DDBJ whole genome shotgun (WGS) entry which is preliminary data.</text>
</comment>
<keyword evidence="1" id="KW-0812">Transmembrane</keyword>
<keyword evidence="1" id="KW-0472">Membrane</keyword>
<proteinExistence type="predicted"/>
<dbReference type="EMBL" id="WWEO01000043">
    <property type="protein sequence ID" value="NCD70908.1"/>
    <property type="molecule type" value="Genomic_DNA"/>
</dbReference>